<proteinExistence type="predicted"/>
<name>A0A6C0CRM4_9ZZZZ</name>
<accession>A0A6C0CRM4</accession>
<dbReference type="AlphaFoldDB" id="A0A6C0CRM4"/>
<sequence length="201" mass="22048">MSYDKPGIIGPIYKYHKEIKSPEELGMGTAGDKLPTNIDGLGSYAGIIFDGRSNANRSGYNRPLGNSFFVKTGQKCKVNDREVEMMKYVDNIPKGNVIPGRKGLIPGVAENVVAMIPTDLLSSFLQGPNVKCVESCKPVGPAGRRKNKCYYVNELDAFSNISDDNPTIITKKNIVTNFSSLYNIGVGALFIYILSKLMSRR</sequence>
<evidence type="ECO:0000313" key="2">
    <source>
        <dbReference type="EMBL" id="QHT06125.1"/>
    </source>
</evidence>
<evidence type="ECO:0000256" key="1">
    <source>
        <dbReference type="SAM" id="Phobius"/>
    </source>
</evidence>
<protein>
    <submittedName>
        <fullName evidence="2">Uncharacterized protein</fullName>
    </submittedName>
</protein>
<dbReference type="EMBL" id="MN739464">
    <property type="protein sequence ID" value="QHT06125.1"/>
    <property type="molecule type" value="Genomic_DNA"/>
</dbReference>
<organism evidence="2">
    <name type="scientific">viral metagenome</name>
    <dbReference type="NCBI Taxonomy" id="1070528"/>
    <lineage>
        <taxon>unclassified sequences</taxon>
        <taxon>metagenomes</taxon>
        <taxon>organismal metagenomes</taxon>
    </lineage>
</organism>
<reference evidence="2" key="1">
    <citation type="journal article" date="2020" name="Nature">
        <title>Giant virus diversity and host interactions through global metagenomics.</title>
        <authorList>
            <person name="Schulz F."/>
            <person name="Roux S."/>
            <person name="Paez-Espino D."/>
            <person name="Jungbluth S."/>
            <person name="Walsh D.A."/>
            <person name="Denef V.J."/>
            <person name="McMahon K.D."/>
            <person name="Konstantinidis K.T."/>
            <person name="Eloe-Fadrosh E.A."/>
            <person name="Kyrpides N.C."/>
            <person name="Woyke T."/>
        </authorList>
    </citation>
    <scope>NUCLEOTIDE SEQUENCE</scope>
    <source>
        <strain evidence="2">GVMAG-M-3300021425-14</strain>
    </source>
</reference>
<keyword evidence="1" id="KW-0472">Membrane</keyword>
<feature type="transmembrane region" description="Helical" evidence="1">
    <location>
        <begin position="174"/>
        <end position="194"/>
    </location>
</feature>
<keyword evidence="1" id="KW-0812">Transmembrane</keyword>
<keyword evidence="1" id="KW-1133">Transmembrane helix</keyword>